<dbReference type="EMBL" id="VUOB01000011">
    <property type="protein sequence ID" value="KAA2264353.1"/>
    <property type="molecule type" value="Genomic_DNA"/>
</dbReference>
<proteinExistence type="predicted"/>
<name>A0A5B2XLT8_9PSEU</name>
<dbReference type="OrthoDB" id="3214648at2"/>
<dbReference type="Proteomes" id="UP000323454">
    <property type="component" value="Unassembled WGS sequence"/>
</dbReference>
<protein>
    <submittedName>
        <fullName evidence="1">Uncharacterized protein</fullName>
    </submittedName>
</protein>
<comment type="caution">
    <text evidence="1">The sequence shown here is derived from an EMBL/GenBank/DDBJ whole genome shotgun (WGS) entry which is preliminary data.</text>
</comment>
<evidence type="ECO:0000313" key="2">
    <source>
        <dbReference type="Proteomes" id="UP000323454"/>
    </source>
</evidence>
<reference evidence="1 2" key="2">
    <citation type="submission" date="2019-09" db="EMBL/GenBank/DDBJ databases">
        <authorList>
            <person name="Jin C."/>
        </authorList>
    </citation>
    <scope>NUCLEOTIDE SEQUENCE [LARGE SCALE GENOMIC DNA]</scope>
    <source>
        <strain evidence="1 2">AN110305</strain>
    </source>
</reference>
<gene>
    <name evidence="1" type="ORF">F0L68_08040</name>
</gene>
<dbReference type="AlphaFoldDB" id="A0A5B2XLT8"/>
<accession>A0A5B2XLT8</accession>
<sequence length="65" mass="7285">MDYRWRYQDAQGRDVAGPAETFDGQTEAEDWLSDAWQELRDAGADQVTLLHGEAEVYGPMSLHGA</sequence>
<keyword evidence="2" id="KW-1185">Reference proteome</keyword>
<organism evidence="1 2">
    <name type="scientific">Solihabitans fulvus</name>
    <dbReference type="NCBI Taxonomy" id="1892852"/>
    <lineage>
        <taxon>Bacteria</taxon>
        <taxon>Bacillati</taxon>
        <taxon>Actinomycetota</taxon>
        <taxon>Actinomycetes</taxon>
        <taxon>Pseudonocardiales</taxon>
        <taxon>Pseudonocardiaceae</taxon>
        <taxon>Solihabitans</taxon>
    </lineage>
</organism>
<dbReference type="RefSeq" id="WP_149848836.1">
    <property type="nucleotide sequence ID" value="NZ_VUOB01000011.1"/>
</dbReference>
<evidence type="ECO:0000313" key="1">
    <source>
        <dbReference type="EMBL" id="KAA2264353.1"/>
    </source>
</evidence>
<reference evidence="1 2" key="1">
    <citation type="submission" date="2019-09" db="EMBL/GenBank/DDBJ databases">
        <title>Goodfellowia gen. nov., a new genus of the Pseudonocardineae related to Actinoalloteichus, containing Goodfellowia coeruleoviolacea gen. nov., comb. nov. gen. nov., comb. nov.</title>
        <authorList>
            <person name="Labeda D."/>
        </authorList>
    </citation>
    <scope>NUCLEOTIDE SEQUENCE [LARGE SCALE GENOMIC DNA]</scope>
    <source>
        <strain evidence="1 2">AN110305</strain>
    </source>
</reference>